<dbReference type="EMBL" id="PDLN01000006">
    <property type="protein sequence ID" value="RDW82983.1"/>
    <property type="molecule type" value="Genomic_DNA"/>
</dbReference>
<feature type="region of interest" description="Disordered" evidence="1">
    <location>
        <begin position="1"/>
        <end position="20"/>
    </location>
</feature>
<gene>
    <name evidence="2" type="ORF">BP5796_04474</name>
</gene>
<evidence type="ECO:0000313" key="2">
    <source>
        <dbReference type="EMBL" id="RDW82983.1"/>
    </source>
</evidence>
<keyword evidence="3" id="KW-1185">Reference proteome</keyword>
<accession>A0A3D8S9N4</accession>
<evidence type="ECO:0000313" key="3">
    <source>
        <dbReference type="Proteomes" id="UP000256328"/>
    </source>
</evidence>
<name>A0A3D8S9N4_9HELO</name>
<comment type="caution">
    <text evidence="2">The sequence shown here is derived from an EMBL/GenBank/DDBJ whole genome shotgun (WGS) entry which is preliminary data.</text>
</comment>
<evidence type="ECO:0000256" key="1">
    <source>
        <dbReference type="SAM" id="MobiDB-lite"/>
    </source>
</evidence>
<sequence>MYVLDRVMSPLQDASTTTGPLTTPIVPTVTSSVTTTLTATASSSLASRNSAAQVTSAVIALQYLWQWGTQALLVGTLKRRFA</sequence>
<reference evidence="2 3" key="1">
    <citation type="journal article" date="2018" name="IMA Fungus">
        <title>IMA Genome-F 9: Draft genome sequence of Annulohypoxylon stygium, Aspergillus mulundensis, Berkeleyomyces basicola (syn. Thielaviopsis basicola), Ceratocystis smalleyi, two Cercospora beticola strains, Coleophoma cylindrospora, Fusarium fracticaudum, Phialophora cf. hyalina, and Morchella septimelata.</title>
        <authorList>
            <person name="Wingfield B.D."/>
            <person name="Bills G.F."/>
            <person name="Dong Y."/>
            <person name="Huang W."/>
            <person name="Nel W.J."/>
            <person name="Swalarsk-Parry B.S."/>
            <person name="Vaghefi N."/>
            <person name="Wilken P.M."/>
            <person name="An Z."/>
            <person name="de Beer Z.W."/>
            <person name="De Vos L."/>
            <person name="Chen L."/>
            <person name="Duong T.A."/>
            <person name="Gao Y."/>
            <person name="Hammerbacher A."/>
            <person name="Kikkert J.R."/>
            <person name="Li Y."/>
            <person name="Li H."/>
            <person name="Li K."/>
            <person name="Li Q."/>
            <person name="Liu X."/>
            <person name="Ma X."/>
            <person name="Naidoo K."/>
            <person name="Pethybridge S.J."/>
            <person name="Sun J."/>
            <person name="Steenkamp E.T."/>
            <person name="van der Nest M.A."/>
            <person name="van Wyk S."/>
            <person name="Wingfield M.J."/>
            <person name="Xiong C."/>
            <person name="Yue Q."/>
            <person name="Zhang X."/>
        </authorList>
    </citation>
    <scope>NUCLEOTIDE SEQUENCE [LARGE SCALE GENOMIC DNA]</scope>
    <source>
        <strain evidence="2 3">BP5796</strain>
    </source>
</reference>
<organism evidence="2 3">
    <name type="scientific">Coleophoma crateriformis</name>
    <dbReference type="NCBI Taxonomy" id="565419"/>
    <lineage>
        <taxon>Eukaryota</taxon>
        <taxon>Fungi</taxon>
        <taxon>Dikarya</taxon>
        <taxon>Ascomycota</taxon>
        <taxon>Pezizomycotina</taxon>
        <taxon>Leotiomycetes</taxon>
        <taxon>Helotiales</taxon>
        <taxon>Dermateaceae</taxon>
        <taxon>Coleophoma</taxon>
    </lineage>
</organism>
<protein>
    <submittedName>
        <fullName evidence="2">Uncharacterized protein</fullName>
    </submittedName>
</protein>
<dbReference type="AlphaFoldDB" id="A0A3D8S9N4"/>
<proteinExistence type="predicted"/>
<dbReference type="Proteomes" id="UP000256328">
    <property type="component" value="Unassembled WGS sequence"/>
</dbReference>